<comment type="caution">
    <text evidence="2">The sequence shown here is derived from an EMBL/GenBank/DDBJ whole genome shotgun (WGS) entry which is preliminary data.</text>
</comment>
<accession>A0ABV2I1N1</accession>
<keyword evidence="3" id="KW-1185">Reference proteome</keyword>
<evidence type="ECO:0000313" key="3">
    <source>
        <dbReference type="Proteomes" id="UP001549036"/>
    </source>
</evidence>
<dbReference type="Proteomes" id="UP001549036">
    <property type="component" value="Unassembled WGS sequence"/>
</dbReference>
<name>A0ABV2I1N1_9HYPH</name>
<protein>
    <submittedName>
        <fullName evidence="2">Uncharacterized protein</fullName>
    </submittedName>
</protein>
<organism evidence="2 3">
    <name type="scientific">Mesorhizobium shonense</name>
    <dbReference type="NCBI Taxonomy" id="1209948"/>
    <lineage>
        <taxon>Bacteria</taxon>
        <taxon>Pseudomonadati</taxon>
        <taxon>Pseudomonadota</taxon>
        <taxon>Alphaproteobacteria</taxon>
        <taxon>Hyphomicrobiales</taxon>
        <taxon>Phyllobacteriaceae</taxon>
        <taxon>Mesorhizobium</taxon>
    </lineage>
</organism>
<sequence>MDPRVKPEDDEESFAANPKPRNVVMGNAPTIAAAPPEPTP</sequence>
<gene>
    <name evidence="2" type="ORF">ABID26_006187</name>
</gene>
<reference evidence="2 3" key="1">
    <citation type="submission" date="2024-06" db="EMBL/GenBank/DDBJ databases">
        <title>Genomic Encyclopedia of Type Strains, Phase IV (KMG-IV): sequencing the most valuable type-strain genomes for metagenomic binning, comparative biology and taxonomic classification.</title>
        <authorList>
            <person name="Goeker M."/>
        </authorList>
    </citation>
    <scope>NUCLEOTIDE SEQUENCE [LARGE SCALE GENOMIC DNA]</scope>
    <source>
        <strain evidence="2 3">DSM 29846</strain>
    </source>
</reference>
<evidence type="ECO:0000256" key="1">
    <source>
        <dbReference type="SAM" id="MobiDB-lite"/>
    </source>
</evidence>
<evidence type="ECO:0000313" key="2">
    <source>
        <dbReference type="EMBL" id="MET3596765.1"/>
    </source>
</evidence>
<feature type="region of interest" description="Disordered" evidence="1">
    <location>
        <begin position="1"/>
        <end position="40"/>
    </location>
</feature>
<dbReference type="EMBL" id="JBEPLM010000017">
    <property type="protein sequence ID" value="MET3596765.1"/>
    <property type="molecule type" value="Genomic_DNA"/>
</dbReference>
<proteinExistence type="predicted"/>